<accession>A0AAW6B000</accession>
<dbReference type="AlphaFoldDB" id="A0AAW6B000"/>
<organism evidence="2 3">
    <name type="scientific">Clostridium symbiosum</name>
    <name type="common">Bacteroides symbiosus</name>
    <dbReference type="NCBI Taxonomy" id="1512"/>
    <lineage>
        <taxon>Bacteria</taxon>
        <taxon>Bacillati</taxon>
        <taxon>Bacillota</taxon>
        <taxon>Clostridia</taxon>
        <taxon>Lachnospirales</taxon>
        <taxon>Lachnospiraceae</taxon>
        <taxon>Otoolea</taxon>
    </lineage>
</organism>
<comment type="caution">
    <text evidence="2">The sequence shown here is derived from an EMBL/GenBank/DDBJ whole genome shotgun (WGS) entry which is preliminary data.</text>
</comment>
<sequence>LTKSLCSLRIFKVLHTVQFSRFFVVASAATLIVYHLASRLSTTFFYFFQLSFFQIFTLLLPGVHGFIPETSLIMKR</sequence>
<proteinExistence type="predicted"/>
<reference evidence="2" key="1">
    <citation type="submission" date="2023-01" db="EMBL/GenBank/DDBJ databases">
        <title>Human gut microbiome strain richness.</title>
        <authorList>
            <person name="Chen-Liaw A."/>
        </authorList>
    </citation>
    <scope>NUCLEOTIDE SEQUENCE</scope>
    <source>
        <strain evidence="2">B1_m1001713B170214d0_201011</strain>
    </source>
</reference>
<protein>
    <submittedName>
        <fullName evidence="2">Uncharacterized protein</fullName>
    </submittedName>
</protein>
<gene>
    <name evidence="2" type="ORF">PM006_14980</name>
</gene>
<keyword evidence="1" id="KW-1133">Transmembrane helix</keyword>
<feature type="transmembrane region" description="Helical" evidence="1">
    <location>
        <begin position="43"/>
        <end position="67"/>
    </location>
</feature>
<feature type="non-terminal residue" evidence="2">
    <location>
        <position position="1"/>
    </location>
</feature>
<dbReference type="Proteomes" id="UP001300871">
    <property type="component" value="Unassembled WGS sequence"/>
</dbReference>
<keyword evidence="1" id="KW-0812">Transmembrane</keyword>
<evidence type="ECO:0000313" key="3">
    <source>
        <dbReference type="Proteomes" id="UP001300871"/>
    </source>
</evidence>
<name>A0AAW6B000_CLOSY</name>
<dbReference type="EMBL" id="JAQLGM010000040">
    <property type="protein sequence ID" value="MDB2001506.1"/>
    <property type="molecule type" value="Genomic_DNA"/>
</dbReference>
<evidence type="ECO:0000256" key="1">
    <source>
        <dbReference type="SAM" id="Phobius"/>
    </source>
</evidence>
<feature type="transmembrane region" description="Helical" evidence="1">
    <location>
        <begin position="19"/>
        <end position="37"/>
    </location>
</feature>
<dbReference type="RefSeq" id="WP_272123301.1">
    <property type="nucleotide sequence ID" value="NZ_JAQLGH010000039.1"/>
</dbReference>
<keyword evidence="1" id="KW-0472">Membrane</keyword>
<evidence type="ECO:0000313" key="2">
    <source>
        <dbReference type="EMBL" id="MDB2001506.1"/>
    </source>
</evidence>